<dbReference type="Proteomes" id="UP000058446">
    <property type="component" value="Chromosome"/>
</dbReference>
<dbReference type="AlphaFoldDB" id="A0A0K2H3Y2"/>
<name>A0A0K2H3Y2_9CORY</name>
<feature type="compositionally biased region" description="Basic and acidic residues" evidence="1">
    <location>
        <begin position="149"/>
        <end position="159"/>
    </location>
</feature>
<sequence>MGDDNNTEAAKKSGISSSNFTRWKKGARADPDFVVKVARAYDVNVLEALVEAEFITEEEAALTTVAPTLDLSQVDAQELIDELQHRVDIIKQLLSLEEGGDRKLAAIIEHRSNVVNFQSARPATHDGTVTDWDNSIPHAAKNGTDENEERIKRNEDPID</sequence>
<dbReference type="EMBL" id="CP006841">
    <property type="protein sequence ID" value="ALA68426.1"/>
    <property type="molecule type" value="Genomic_DNA"/>
</dbReference>
<proteinExistence type="predicted"/>
<organism evidence="3 4">
    <name type="scientific">Corynebacterium lactis RW2-5</name>
    <dbReference type="NCBI Taxonomy" id="1408189"/>
    <lineage>
        <taxon>Bacteria</taxon>
        <taxon>Bacillati</taxon>
        <taxon>Actinomycetota</taxon>
        <taxon>Actinomycetes</taxon>
        <taxon>Mycobacteriales</taxon>
        <taxon>Corynebacteriaceae</taxon>
        <taxon>Corynebacterium</taxon>
    </lineage>
</organism>
<evidence type="ECO:0000259" key="2">
    <source>
        <dbReference type="PROSITE" id="PS50943"/>
    </source>
</evidence>
<evidence type="ECO:0000313" key="4">
    <source>
        <dbReference type="Proteomes" id="UP000058446"/>
    </source>
</evidence>
<gene>
    <name evidence="3" type="ORF">CLAC_03270</name>
</gene>
<dbReference type="KEGG" id="clw:CLAC_03270"/>
<evidence type="ECO:0000313" key="3">
    <source>
        <dbReference type="EMBL" id="ALA68426.1"/>
    </source>
</evidence>
<dbReference type="CDD" id="cd00093">
    <property type="entry name" value="HTH_XRE"/>
    <property type="match status" value="1"/>
</dbReference>
<dbReference type="STRING" id="1408189.CLAC_03270"/>
<accession>A0A0K2H3Y2</accession>
<feature type="region of interest" description="Disordered" evidence="1">
    <location>
        <begin position="126"/>
        <end position="159"/>
    </location>
</feature>
<keyword evidence="4" id="KW-1185">Reference proteome</keyword>
<dbReference type="PROSITE" id="PS50943">
    <property type="entry name" value="HTH_CROC1"/>
    <property type="match status" value="1"/>
</dbReference>
<evidence type="ECO:0000256" key="1">
    <source>
        <dbReference type="SAM" id="MobiDB-lite"/>
    </source>
</evidence>
<feature type="domain" description="HTH cro/C1-type" evidence="2">
    <location>
        <begin position="7"/>
        <end position="48"/>
    </location>
</feature>
<reference evidence="3 4" key="1">
    <citation type="submission" date="2013-10" db="EMBL/GenBank/DDBJ databases">
        <title>Complete genome sequence of Corynebacterium lactis DSM 45799(T), isolated from raw cow milk.</title>
        <authorList>
            <person name="Ruckert C."/>
            <person name="Albersmeier A."/>
            <person name="Lipski A."/>
            <person name="Kalinowski J."/>
        </authorList>
    </citation>
    <scope>NUCLEOTIDE SEQUENCE [LARGE SCALE GENOMIC DNA]</scope>
    <source>
        <strain evidence="3 4">RW2-5</strain>
    </source>
</reference>
<protein>
    <recommendedName>
        <fullName evidence="2">HTH cro/C1-type domain-containing protein</fullName>
    </recommendedName>
</protein>
<dbReference type="PATRIC" id="fig|1408189.4.peg.649"/>
<dbReference type="InterPro" id="IPR001387">
    <property type="entry name" value="Cro/C1-type_HTH"/>
</dbReference>